<dbReference type="CDD" id="cd08191">
    <property type="entry name" value="Fe-ADH-like"/>
    <property type="match status" value="1"/>
</dbReference>
<gene>
    <name evidence="6" type="ORF">BJ972_002633</name>
    <name evidence="7" type="ORF">ESP50_00595</name>
</gene>
<dbReference type="Gene3D" id="3.40.50.1970">
    <property type="match status" value="1"/>
</dbReference>
<evidence type="ECO:0000256" key="2">
    <source>
        <dbReference type="ARBA" id="ARBA00023002"/>
    </source>
</evidence>
<protein>
    <submittedName>
        <fullName evidence="6">Alcohol dehydrogenase class IV</fullName>
    </submittedName>
    <submittedName>
        <fullName evidence="7">Iron-containing alcohol dehydrogenase</fullName>
    </submittedName>
</protein>
<dbReference type="PROSITE" id="PS00913">
    <property type="entry name" value="ADH_IRON_1"/>
    <property type="match status" value="1"/>
</dbReference>
<proteinExistence type="inferred from homology"/>
<evidence type="ECO:0000259" key="5">
    <source>
        <dbReference type="Pfam" id="PF25137"/>
    </source>
</evidence>
<dbReference type="OrthoDB" id="323926at2"/>
<dbReference type="InterPro" id="IPR039697">
    <property type="entry name" value="Alcohol_dehydrogenase_Fe"/>
</dbReference>
<evidence type="ECO:0000256" key="1">
    <source>
        <dbReference type="ARBA" id="ARBA00007358"/>
    </source>
</evidence>
<dbReference type="Proteomes" id="UP000581087">
    <property type="component" value="Unassembled WGS sequence"/>
</dbReference>
<sequence>MSAVARTLPAPVRTENDLGLGLLRQPGTVLFGPGQRRQVAAIVAGLGPRTLVVTDARMSESEPFREIVDGIEAAGVAVEVYAETEPDLPRENIVDVVSRFGGAQLDSIVGIGGGSCLDLAKVVAVVLAHDTDVRDFYGQFLVPGPGVPVVTVPTTGGTGAEVTCISVVYDSERGMKVGVASPHLQATAAVIDPELTLTCPPGLTAATGADAFSHLIESFTDRAKNPSSAEIAGTLYVGKNVLTDVYCRTGIQLLGTSLERIALRPDDLEARSDTMFAAYCAGMSINTAGTAGVHAIQSPIGALTHTPHGFGVSALLPAVMRFNLPARVPEFAEIGRLLGAADPTRPEIEQAHAGILRIEEILAALGAPLDLKTLGLSPSDFEFVADQALLAVRLTANNPRELTREAILEILERGYADDRSWWSE</sequence>
<dbReference type="PANTHER" id="PTHR11496:SF102">
    <property type="entry name" value="ALCOHOL DEHYDROGENASE 4"/>
    <property type="match status" value="1"/>
</dbReference>
<reference evidence="7 8" key="1">
    <citation type="submission" date="2019-01" db="EMBL/GenBank/DDBJ databases">
        <title>Agromyces.</title>
        <authorList>
            <person name="Li J."/>
        </authorList>
    </citation>
    <scope>NUCLEOTIDE SEQUENCE [LARGE SCALE GENOMIC DNA]</scope>
    <source>
        <strain evidence="7 8">DSM 23870</strain>
    </source>
</reference>
<dbReference type="InterPro" id="IPR001670">
    <property type="entry name" value="ADH_Fe/GldA"/>
</dbReference>
<dbReference type="AlphaFoldDB" id="A0A4Q2M6V1"/>
<dbReference type="GO" id="GO:0004022">
    <property type="term" value="F:alcohol dehydrogenase (NAD+) activity"/>
    <property type="evidence" value="ECO:0007669"/>
    <property type="project" value="UniProtKB-ARBA"/>
</dbReference>
<dbReference type="InterPro" id="IPR018211">
    <property type="entry name" value="ADH_Fe_CS"/>
</dbReference>
<organism evidence="7 8">
    <name type="scientific">Agromyces atrinae</name>
    <dbReference type="NCBI Taxonomy" id="592376"/>
    <lineage>
        <taxon>Bacteria</taxon>
        <taxon>Bacillati</taxon>
        <taxon>Actinomycetota</taxon>
        <taxon>Actinomycetes</taxon>
        <taxon>Micrococcales</taxon>
        <taxon>Microbacteriaceae</taxon>
        <taxon>Agromyces</taxon>
    </lineage>
</organism>
<dbReference type="EMBL" id="JACCBI010000001">
    <property type="protein sequence ID" value="NYD68114.1"/>
    <property type="molecule type" value="Genomic_DNA"/>
</dbReference>
<dbReference type="Gene3D" id="1.20.1090.10">
    <property type="entry name" value="Dehydroquinate synthase-like - alpha domain"/>
    <property type="match status" value="1"/>
</dbReference>
<evidence type="ECO:0000259" key="4">
    <source>
        <dbReference type="Pfam" id="PF00465"/>
    </source>
</evidence>
<feature type="domain" description="Fe-containing alcohol dehydrogenase-like C-terminal" evidence="5">
    <location>
        <begin position="204"/>
        <end position="413"/>
    </location>
</feature>
<name>A0A4Q2M6V1_9MICO</name>
<evidence type="ECO:0000313" key="9">
    <source>
        <dbReference type="Proteomes" id="UP000581087"/>
    </source>
</evidence>
<feature type="domain" description="Alcohol dehydrogenase iron-type/glycerol dehydrogenase GldA" evidence="4">
    <location>
        <begin position="26"/>
        <end position="193"/>
    </location>
</feature>
<accession>A0A4Q2M6V1</accession>
<dbReference type="FunFam" id="3.40.50.1970:FF:000003">
    <property type="entry name" value="Alcohol dehydrogenase, iron-containing"/>
    <property type="match status" value="1"/>
</dbReference>
<comment type="caution">
    <text evidence="7">The sequence shown here is derived from an EMBL/GenBank/DDBJ whole genome shotgun (WGS) entry which is preliminary data.</text>
</comment>
<evidence type="ECO:0000313" key="6">
    <source>
        <dbReference type="EMBL" id="NYD68114.1"/>
    </source>
</evidence>
<evidence type="ECO:0000313" key="8">
    <source>
        <dbReference type="Proteomes" id="UP000292686"/>
    </source>
</evidence>
<comment type="similarity">
    <text evidence="1">Belongs to the iron-containing alcohol dehydrogenase family.</text>
</comment>
<dbReference type="SUPFAM" id="SSF56796">
    <property type="entry name" value="Dehydroquinate synthase-like"/>
    <property type="match status" value="1"/>
</dbReference>
<dbReference type="Pfam" id="PF25137">
    <property type="entry name" value="ADH_Fe_C"/>
    <property type="match status" value="1"/>
</dbReference>
<keyword evidence="2" id="KW-0560">Oxidoreductase</keyword>
<evidence type="ECO:0000256" key="3">
    <source>
        <dbReference type="ARBA" id="ARBA00023027"/>
    </source>
</evidence>
<dbReference type="EMBL" id="SDPM01000001">
    <property type="protein sequence ID" value="RXZ87739.1"/>
    <property type="molecule type" value="Genomic_DNA"/>
</dbReference>
<dbReference type="InterPro" id="IPR056798">
    <property type="entry name" value="ADH_Fe_C"/>
</dbReference>
<evidence type="ECO:0000313" key="7">
    <source>
        <dbReference type="EMBL" id="RXZ87739.1"/>
    </source>
</evidence>
<keyword evidence="8" id="KW-1185">Reference proteome</keyword>
<dbReference type="Proteomes" id="UP000292686">
    <property type="component" value="Unassembled WGS sequence"/>
</dbReference>
<keyword evidence="3" id="KW-0520">NAD</keyword>
<dbReference type="RefSeq" id="WP_129172004.1">
    <property type="nucleotide sequence ID" value="NZ_JACCBI010000001.1"/>
</dbReference>
<reference evidence="6 9" key="2">
    <citation type="submission" date="2020-07" db="EMBL/GenBank/DDBJ databases">
        <title>Sequencing the genomes of 1000 actinobacteria strains.</title>
        <authorList>
            <person name="Klenk H.-P."/>
        </authorList>
    </citation>
    <scope>NUCLEOTIDE SEQUENCE [LARGE SCALE GENOMIC DNA]</scope>
    <source>
        <strain evidence="6 9">DSM 23870</strain>
    </source>
</reference>
<dbReference type="Pfam" id="PF00465">
    <property type="entry name" value="Fe-ADH"/>
    <property type="match status" value="1"/>
</dbReference>
<dbReference type="PANTHER" id="PTHR11496">
    <property type="entry name" value="ALCOHOL DEHYDROGENASE"/>
    <property type="match status" value="1"/>
</dbReference>
<dbReference type="GO" id="GO:0046872">
    <property type="term" value="F:metal ion binding"/>
    <property type="evidence" value="ECO:0007669"/>
    <property type="project" value="InterPro"/>
</dbReference>